<dbReference type="CDD" id="cd17359">
    <property type="entry name" value="MFS_XylE_like"/>
    <property type="match status" value="1"/>
</dbReference>
<evidence type="ECO:0000256" key="8">
    <source>
        <dbReference type="RuleBase" id="RU003346"/>
    </source>
</evidence>
<protein>
    <submittedName>
        <fullName evidence="11">Arabinose-proton symporter</fullName>
    </submittedName>
</protein>
<dbReference type="InterPro" id="IPR005829">
    <property type="entry name" value="Sugar_transporter_CS"/>
</dbReference>
<comment type="subcellular location">
    <subcellularLocation>
        <location evidence="1">Cell membrane</location>
        <topology evidence="1">Multi-pass membrane protein</topology>
    </subcellularLocation>
</comment>
<feature type="transmembrane region" description="Helical" evidence="9">
    <location>
        <begin position="302"/>
        <end position="324"/>
    </location>
</feature>
<dbReference type="InterPro" id="IPR003663">
    <property type="entry name" value="Sugar/inositol_transpt"/>
</dbReference>
<dbReference type="PANTHER" id="PTHR48020:SF12">
    <property type="entry name" value="PROTON MYO-INOSITOL COTRANSPORTER"/>
    <property type="match status" value="1"/>
</dbReference>
<keyword evidence="6 9" id="KW-1133">Transmembrane helix</keyword>
<evidence type="ECO:0000256" key="2">
    <source>
        <dbReference type="ARBA" id="ARBA00010992"/>
    </source>
</evidence>
<dbReference type="PANTHER" id="PTHR48020">
    <property type="entry name" value="PROTON MYO-INOSITOL COTRANSPORTER"/>
    <property type="match status" value="1"/>
</dbReference>
<feature type="transmembrane region" description="Helical" evidence="9">
    <location>
        <begin position="104"/>
        <end position="125"/>
    </location>
</feature>
<dbReference type="InterPro" id="IPR020846">
    <property type="entry name" value="MFS_dom"/>
</dbReference>
<feature type="transmembrane region" description="Helical" evidence="9">
    <location>
        <begin position="331"/>
        <end position="352"/>
    </location>
</feature>
<dbReference type="InterPro" id="IPR036259">
    <property type="entry name" value="MFS_trans_sf"/>
</dbReference>
<dbReference type="InterPro" id="IPR050814">
    <property type="entry name" value="Myo-inositol_Transporter"/>
</dbReference>
<evidence type="ECO:0000256" key="4">
    <source>
        <dbReference type="ARBA" id="ARBA00022475"/>
    </source>
</evidence>
<dbReference type="Gene3D" id="1.20.1250.20">
    <property type="entry name" value="MFS general substrate transporter like domains"/>
    <property type="match status" value="1"/>
</dbReference>
<feature type="transmembrane region" description="Helical" evidence="9">
    <location>
        <begin position="7"/>
        <end position="26"/>
    </location>
</feature>
<feature type="transmembrane region" description="Helical" evidence="9">
    <location>
        <begin position="182"/>
        <end position="204"/>
    </location>
</feature>
<accession>A0A173X6E2</accession>
<dbReference type="SUPFAM" id="SSF103473">
    <property type="entry name" value="MFS general substrate transporter"/>
    <property type="match status" value="1"/>
</dbReference>
<feature type="transmembrane region" description="Helical" evidence="9">
    <location>
        <begin position="397"/>
        <end position="421"/>
    </location>
</feature>
<feature type="transmembrane region" description="Helical" evidence="9">
    <location>
        <begin position="78"/>
        <end position="98"/>
    </location>
</feature>
<feature type="transmembrane region" description="Helical" evidence="9">
    <location>
        <begin position="427"/>
        <end position="448"/>
    </location>
</feature>
<dbReference type="InterPro" id="IPR047984">
    <property type="entry name" value="XylE-like"/>
</dbReference>
<dbReference type="EMBL" id="CYZH01000001">
    <property type="protein sequence ID" value="CUN47271.1"/>
    <property type="molecule type" value="Genomic_DNA"/>
</dbReference>
<feature type="domain" description="Major facilitator superfamily (MFS) profile" evidence="10">
    <location>
        <begin position="13"/>
        <end position="452"/>
    </location>
</feature>
<dbReference type="RefSeq" id="WP_055278287.1">
    <property type="nucleotide sequence ID" value="NZ_CABIXA010000001.1"/>
</dbReference>
<feature type="transmembrane region" description="Helical" evidence="9">
    <location>
        <begin position="51"/>
        <end position="71"/>
    </location>
</feature>
<sequence>MQSTINFGYLIFLSVVAALGGFLFGYDTAVISGTIAQVTQLFQLDALQQGWYVGCALVGSIIGVLFAGILSDKLGRKLTMVISAILFSASALGCALCTDFTQLVVYRIIGGVGIGVVSIVSPLYISEVSVAQYRGRLVSLYQLAVTVGFLGAYLVNYQLLAWSESGALLGVPLLNKIFITEVWRGMLGMETLPAILFFIIIFFIPESPRWLIVRGQERKAINILERIYNSITEATNQLKETQSVLTAETSSEWSLLMKPGILKAVIIGVCIAILGQFMGVNAVLYYGPSIFENAGLSGGDSLFYQVLVGLVNTLTTVLALVIIDKVGRKKLVYYGVSGMVVSLILIGLYFLFGDSLEVSSLFLLIFFLFYVFCCAVSICAVVFVLLSEMYPTKVRGLAMSIAGFALWIGTYLIGQLTPWMLQNLTPAGTFFLFAVMCVPYMLIVWKLVPETTGKSLEEIERYWTRSE</sequence>
<evidence type="ECO:0000256" key="5">
    <source>
        <dbReference type="ARBA" id="ARBA00022692"/>
    </source>
</evidence>
<evidence type="ECO:0000256" key="6">
    <source>
        <dbReference type="ARBA" id="ARBA00022989"/>
    </source>
</evidence>
<evidence type="ECO:0000259" key="10">
    <source>
        <dbReference type="PROSITE" id="PS50850"/>
    </source>
</evidence>
<keyword evidence="5 9" id="KW-0812">Transmembrane</keyword>
<organism evidence="11 12">
    <name type="scientific">Bacteroides finegoldii</name>
    <dbReference type="NCBI Taxonomy" id="338188"/>
    <lineage>
        <taxon>Bacteria</taxon>
        <taxon>Pseudomonadati</taxon>
        <taxon>Bacteroidota</taxon>
        <taxon>Bacteroidia</taxon>
        <taxon>Bacteroidales</taxon>
        <taxon>Bacteroidaceae</taxon>
        <taxon>Bacteroides</taxon>
    </lineage>
</organism>
<name>A0A173X6E2_9BACE</name>
<feature type="transmembrane region" description="Helical" evidence="9">
    <location>
        <begin position="137"/>
        <end position="162"/>
    </location>
</feature>
<evidence type="ECO:0000313" key="12">
    <source>
        <dbReference type="Proteomes" id="UP000095517"/>
    </source>
</evidence>
<dbReference type="Pfam" id="PF00083">
    <property type="entry name" value="Sugar_tr"/>
    <property type="match status" value="1"/>
</dbReference>
<dbReference type="GO" id="GO:0022857">
    <property type="term" value="F:transmembrane transporter activity"/>
    <property type="evidence" value="ECO:0007669"/>
    <property type="project" value="InterPro"/>
</dbReference>
<dbReference type="PROSITE" id="PS00216">
    <property type="entry name" value="SUGAR_TRANSPORT_1"/>
    <property type="match status" value="2"/>
</dbReference>
<dbReference type="InterPro" id="IPR005828">
    <property type="entry name" value="MFS_sugar_transport-like"/>
</dbReference>
<evidence type="ECO:0000256" key="9">
    <source>
        <dbReference type="SAM" id="Phobius"/>
    </source>
</evidence>
<dbReference type="PROSITE" id="PS00217">
    <property type="entry name" value="SUGAR_TRANSPORT_2"/>
    <property type="match status" value="1"/>
</dbReference>
<dbReference type="FunFam" id="1.20.1250.20:FF:000702">
    <property type="entry name" value="Sugar transporter family protein"/>
    <property type="match status" value="1"/>
</dbReference>
<proteinExistence type="inferred from homology"/>
<evidence type="ECO:0000256" key="3">
    <source>
        <dbReference type="ARBA" id="ARBA00022448"/>
    </source>
</evidence>
<dbReference type="PROSITE" id="PS50850">
    <property type="entry name" value="MFS"/>
    <property type="match status" value="1"/>
</dbReference>
<feature type="transmembrane region" description="Helical" evidence="9">
    <location>
        <begin position="358"/>
        <end position="385"/>
    </location>
</feature>
<keyword evidence="3 8" id="KW-0813">Transport</keyword>
<gene>
    <name evidence="11" type="primary">xylE_1</name>
    <name evidence="11" type="ORF">ERS852397_00302</name>
</gene>
<evidence type="ECO:0000313" key="11">
    <source>
        <dbReference type="EMBL" id="CUN47271.1"/>
    </source>
</evidence>
<evidence type="ECO:0000256" key="7">
    <source>
        <dbReference type="ARBA" id="ARBA00023136"/>
    </source>
</evidence>
<dbReference type="PRINTS" id="PR00171">
    <property type="entry name" value="SUGRTRNSPORT"/>
</dbReference>
<dbReference type="GO" id="GO:0005886">
    <property type="term" value="C:plasma membrane"/>
    <property type="evidence" value="ECO:0007669"/>
    <property type="project" value="UniProtKB-SubCell"/>
</dbReference>
<dbReference type="NCBIfam" id="TIGR00879">
    <property type="entry name" value="SP"/>
    <property type="match status" value="1"/>
</dbReference>
<comment type="similarity">
    <text evidence="2 8">Belongs to the major facilitator superfamily. Sugar transporter (TC 2.A.1.1) family.</text>
</comment>
<dbReference type="STRING" id="338188.ERS852397_00302"/>
<keyword evidence="7 9" id="KW-0472">Membrane</keyword>
<keyword evidence="4" id="KW-1003">Cell membrane</keyword>
<feature type="transmembrane region" description="Helical" evidence="9">
    <location>
        <begin position="264"/>
        <end position="287"/>
    </location>
</feature>
<evidence type="ECO:0000256" key="1">
    <source>
        <dbReference type="ARBA" id="ARBA00004651"/>
    </source>
</evidence>
<reference evidence="11 12" key="1">
    <citation type="submission" date="2015-09" db="EMBL/GenBank/DDBJ databases">
        <authorList>
            <consortium name="Pathogen Informatics"/>
        </authorList>
    </citation>
    <scope>NUCLEOTIDE SEQUENCE [LARGE SCALE GENOMIC DNA]</scope>
    <source>
        <strain evidence="11 12">2789STDY5608840</strain>
    </source>
</reference>
<dbReference type="Proteomes" id="UP000095517">
    <property type="component" value="Unassembled WGS sequence"/>
</dbReference>
<dbReference type="AlphaFoldDB" id="A0A173X6E2"/>